<dbReference type="RefSeq" id="WP_066890823.1">
    <property type="nucleotide sequence ID" value="NZ_LAXD01000001.1"/>
</dbReference>
<keyword evidence="5 6" id="KW-0472">Membrane</keyword>
<dbReference type="InterPro" id="IPR027417">
    <property type="entry name" value="P-loop_NTPase"/>
</dbReference>
<dbReference type="SUPFAM" id="SSF52540">
    <property type="entry name" value="P-loop containing nucleoside triphosphate hydrolases"/>
    <property type="match status" value="1"/>
</dbReference>
<keyword evidence="4 6" id="KW-1133">Transmembrane helix</keyword>
<keyword evidence="2" id="KW-1003">Cell membrane</keyword>
<keyword evidence="9" id="KW-1185">Reference proteome</keyword>
<proteinExistence type="predicted"/>
<organism evidence="8 9">
    <name type="scientific">Carbonactinospora thermoautotrophica</name>
    <dbReference type="NCBI Taxonomy" id="1469144"/>
    <lineage>
        <taxon>Bacteria</taxon>
        <taxon>Bacillati</taxon>
        <taxon>Actinomycetota</taxon>
        <taxon>Actinomycetes</taxon>
        <taxon>Kitasatosporales</taxon>
        <taxon>Carbonactinosporaceae</taxon>
        <taxon>Carbonactinospora</taxon>
    </lineage>
</organism>
<feature type="transmembrane region" description="Helical" evidence="6">
    <location>
        <begin position="77"/>
        <end position="101"/>
    </location>
</feature>
<accession>A0A132MZB6</accession>
<evidence type="ECO:0000259" key="7">
    <source>
        <dbReference type="Pfam" id="PF12696"/>
    </source>
</evidence>
<sequence length="599" mass="63300">MRHDTRAQVANQDTVPWVILGVIAAGFAVLAVAWLGGTLGAAASGAGWHPPPFALKTLLRLLFGGGPATVWPGAAPAWVWAGILTLAVLVTAAASGVTIAVRRRFAGPPGLARRRDLAGLLPQGAAARARQLRPSLAGVRHVDPRDAGVLLGDLDPCGPELRASWEDVLLAIMAPRAGKTTGLAVPAILGAPGPVLVTSNKADVYAATVRARATRPDCPTCTGDESRRDHHTHVWVLDPQGIAHVERGWWWNMLASAYTLEGARRLASHFVASLADAAARKDFWNTAAHNTLTALFLAAARSGRTVTHVLAWLAKPGDRTPVDALHAAGLHAMAEQLASTVAGAVETRDGIYETARQAVACLLDPRIAAWVAPDPHRPEFKPEEFVRSRDTLYLLSKEGGGSAAGVIAAAADAVIRAAVAEAERRGGRLDPPLIAVLDEAANVCRIEDLPELYSHLGSRGVIPITILQSYRQGARVWGEAGMDALWGAATVKLLGAGLDDARFVEDVSRLVGEHDVDVTSVSRGGGRSVSVSPRRERILPADKIRALPKGRALLLVTGVRAALVKLRPWYAEPGADRIAAAVKAEEHAIAERAKKALTR</sequence>
<dbReference type="Gene3D" id="3.40.50.300">
    <property type="entry name" value="P-loop containing nucleotide triphosphate hydrolases"/>
    <property type="match status" value="1"/>
</dbReference>
<evidence type="ECO:0000313" key="9">
    <source>
        <dbReference type="Proteomes" id="UP000070188"/>
    </source>
</evidence>
<evidence type="ECO:0000256" key="1">
    <source>
        <dbReference type="ARBA" id="ARBA00004651"/>
    </source>
</evidence>
<dbReference type="STRING" id="1469144.LI90_4292"/>
<comment type="caution">
    <text evidence="8">The sequence shown here is derived from an EMBL/GenBank/DDBJ whole genome shotgun (WGS) entry which is preliminary data.</text>
</comment>
<dbReference type="EMBL" id="LAXD01000001">
    <property type="protein sequence ID" value="KWX03241.1"/>
    <property type="molecule type" value="Genomic_DNA"/>
</dbReference>
<dbReference type="Proteomes" id="UP000070188">
    <property type="component" value="Unassembled WGS sequence"/>
</dbReference>
<feature type="transmembrane region" description="Helical" evidence="6">
    <location>
        <begin position="53"/>
        <end position="71"/>
    </location>
</feature>
<dbReference type="GO" id="GO:0005886">
    <property type="term" value="C:plasma membrane"/>
    <property type="evidence" value="ECO:0007669"/>
    <property type="project" value="UniProtKB-SubCell"/>
</dbReference>
<evidence type="ECO:0000313" key="8">
    <source>
        <dbReference type="EMBL" id="KWX03241.1"/>
    </source>
</evidence>
<protein>
    <submittedName>
        <fullName evidence="8">Putative membrane protein</fullName>
    </submittedName>
</protein>
<keyword evidence="3 6" id="KW-0812">Transmembrane</keyword>
<comment type="subcellular location">
    <subcellularLocation>
        <location evidence="1">Cell membrane</location>
        <topology evidence="1">Multi-pass membrane protein</topology>
    </subcellularLocation>
</comment>
<evidence type="ECO:0000256" key="4">
    <source>
        <dbReference type="ARBA" id="ARBA00022989"/>
    </source>
</evidence>
<dbReference type="PANTHER" id="PTHR37937">
    <property type="entry name" value="CONJUGATIVE TRANSFER: DNA TRANSPORT"/>
    <property type="match status" value="1"/>
</dbReference>
<evidence type="ECO:0000256" key="6">
    <source>
        <dbReference type="SAM" id="Phobius"/>
    </source>
</evidence>
<evidence type="ECO:0000256" key="2">
    <source>
        <dbReference type="ARBA" id="ARBA00022475"/>
    </source>
</evidence>
<evidence type="ECO:0000256" key="5">
    <source>
        <dbReference type="ARBA" id="ARBA00023136"/>
    </source>
</evidence>
<evidence type="ECO:0000256" key="3">
    <source>
        <dbReference type="ARBA" id="ARBA00022692"/>
    </source>
</evidence>
<dbReference type="InterPro" id="IPR032689">
    <property type="entry name" value="TraG-D_C"/>
</dbReference>
<dbReference type="Pfam" id="PF12696">
    <property type="entry name" value="TraG-D_C"/>
    <property type="match status" value="1"/>
</dbReference>
<feature type="transmembrane region" description="Helical" evidence="6">
    <location>
        <begin position="15"/>
        <end position="41"/>
    </location>
</feature>
<dbReference type="InterPro" id="IPR051539">
    <property type="entry name" value="T4SS-coupling_protein"/>
</dbReference>
<dbReference type="PANTHER" id="PTHR37937:SF1">
    <property type="entry name" value="CONJUGATIVE TRANSFER: DNA TRANSPORT"/>
    <property type="match status" value="1"/>
</dbReference>
<dbReference type="PATRIC" id="fig|1469144.10.peg.4604"/>
<feature type="domain" description="TraD/TraG TraM recognition site" evidence="7">
    <location>
        <begin position="432"/>
        <end position="549"/>
    </location>
</feature>
<dbReference type="OrthoDB" id="226701at2"/>
<reference evidence="9" key="1">
    <citation type="submission" date="2015-04" db="EMBL/GenBank/DDBJ databases">
        <title>Physiological reanalysis, assessment of diazotrophy, and genome sequences of multiple isolates of Streptomyces thermoautotrophicus.</title>
        <authorList>
            <person name="MacKellar D.C."/>
            <person name="Lieber L."/>
            <person name="Norman J."/>
            <person name="Bolger A."/>
            <person name="Tobin C."/>
            <person name="Murray J.W."/>
            <person name="Chang R."/>
            <person name="Ford T."/>
            <person name="Nguyen P.Q."/>
            <person name="Woodward J."/>
            <person name="Permingeat H."/>
            <person name="Joshi N.S."/>
            <person name="Silver P.A."/>
            <person name="Usadel B."/>
            <person name="Rutherford A.W."/>
            <person name="Friesen M."/>
            <person name="Prell J."/>
        </authorList>
    </citation>
    <scope>NUCLEOTIDE SEQUENCE [LARGE SCALE GENOMIC DNA]</scope>
    <source>
        <strain evidence="9">H1</strain>
    </source>
</reference>
<gene>
    <name evidence="8" type="ORF">LI90_4292</name>
</gene>
<name>A0A132MZB6_9ACTN</name>
<dbReference type="CDD" id="cd01127">
    <property type="entry name" value="TrwB_TraG_TraD_VirD4"/>
    <property type="match status" value="1"/>
</dbReference>
<dbReference type="AlphaFoldDB" id="A0A132MZB6"/>